<dbReference type="SUPFAM" id="SSF161111">
    <property type="entry name" value="Cation efflux protein transmembrane domain-like"/>
    <property type="match status" value="1"/>
</dbReference>
<dbReference type="GO" id="GO:0005886">
    <property type="term" value="C:plasma membrane"/>
    <property type="evidence" value="ECO:0007669"/>
    <property type="project" value="TreeGrafter"/>
</dbReference>
<accession>A0A7Z0X182</accession>
<dbReference type="InterPro" id="IPR050681">
    <property type="entry name" value="CDF/SLC30A"/>
</dbReference>
<comment type="similarity">
    <text evidence="2">Belongs to the cation diffusion facilitator (CDF) transporter (TC 2.A.4) family. SLC30A subfamily.</text>
</comment>
<evidence type="ECO:0000256" key="6">
    <source>
        <dbReference type="ARBA" id="ARBA00023065"/>
    </source>
</evidence>
<feature type="transmembrane region" description="Helical" evidence="8">
    <location>
        <begin position="91"/>
        <end position="110"/>
    </location>
</feature>
<feature type="transmembrane region" description="Helical" evidence="8">
    <location>
        <begin position="50"/>
        <end position="71"/>
    </location>
</feature>
<dbReference type="Pfam" id="PF01545">
    <property type="entry name" value="Cation_efflux"/>
    <property type="match status" value="1"/>
</dbReference>
<dbReference type="Pfam" id="PF16916">
    <property type="entry name" value="ZT_dimer"/>
    <property type="match status" value="1"/>
</dbReference>
<dbReference type="AlphaFoldDB" id="A0A7Z0X182"/>
<dbReference type="InterPro" id="IPR027469">
    <property type="entry name" value="Cation_efflux_TMD_sf"/>
</dbReference>
<evidence type="ECO:0000256" key="3">
    <source>
        <dbReference type="ARBA" id="ARBA00022448"/>
    </source>
</evidence>
<feature type="transmembrane region" description="Helical" evidence="8">
    <location>
        <begin position="158"/>
        <end position="185"/>
    </location>
</feature>
<dbReference type="EMBL" id="LKPO01000001">
    <property type="protein sequence ID" value="OLF98536.1"/>
    <property type="molecule type" value="Genomic_DNA"/>
</dbReference>
<evidence type="ECO:0000259" key="9">
    <source>
        <dbReference type="Pfam" id="PF01545"/>
    </source>
</evidence>
<dbReference type="PANTHER" id="PTHR11562">
    <property type="entry name" value="CATION EFFLUX PROTEIN/ ZINC TRANSPORTER"/>
    <property type="match status" value="1"/>
</dbReference>
<evidence type="ECO:0000256" key="1">
    <source>
        <dbReference type="ARBA" id="ARBA00004141"/>
    </source>
</evidence>
<evidence type="ECO:0000313" key="12">
    <source>
        <dbReference type="Proteomes" id="UP000185604"/>
    </source>
</evidence>
<dbReference type="Proteomes" id="UP000185604">
    <property type="component" value="Unassembled WGS sequence"/>
</dbReference>
<evidence type="ECO:0000256" key="8">
    <source>
        <dbReference type="SAM" id="Phobius"/>
    </source>
</evidence>
<comment type="subcellular location">
    <subcellularLocation>
        <location evidence="1">Membrane</location>
        <topology evidence="1">Multi-pass membrane protein</topology>
    </subcellularLocation>
</comment>
<keyword evidence="5 8" id="KW-1133">Transmembrane helix</keyword>
<name>A0A7Z0X182_9BACI</name>
<dbReference type="PANTHER" id="PTHR11562:SF17">
    <property type="entry name" value="RE54080P-RELATED"/>
    <property type="match status" value="1"/>
</dbReference>
<dbReference type="GO" id="GO:0005385">
    <property type="term" value="F:zinc ion transmembrane transporter activity"/>
    <property type="evidence" value="ECO:0007669"/>
    <property type="project" value="TreeGrafter"/>
</dbReference>
<sequence>MMAHSHDHTGHSHHGSRSANQKALYISFGLIFTFMIIEVIGGILTNSLALLSDAGHMLSDAAALGFSLLAFKIGEKAATVSKTFGYRRFEILAAFINGITLLLISLYIFWEAYNRFFSPPEVAGSGMLVIATVGLFVNIAAAWILMKGDTSGNLNMRSAFLHVIGDMLGSFGAIIAGLLMLFFNWNIADPIASAAVAALVLVSGWRVTKDSVHILMEGKPKDIDAEALKNGLLSIPSVREVHDLHIWSISSDMPSLSCHIVADENSDRDRILKQVSKYLRKECNVEHVTVQIEGERCSRHESCSLGSNRSRS</sequence>
<evidence type="ECO:0000259" key="10">
    <source>
        <dbReference type="Pfam" id="PF16916"/>
    </source>
</evidence>
<reference evidence="11 12" key="1">
    <citation type="journal article" date="2016" name="Front. Microbiol.">
        <title>High-Level Heat Resistance of Spores of Bacillus amyloliquefaciens and Bacillus licheniformis Results from the Presence of a spoVA Operon in a Tn1546 Transposon.</title>
        <authorList>
            <person name="Berendsen E.M."/>
            <person name="Koning R.A."/>
            <person name="Boekhorst J."/>
            <person name="de Jong A."/>
            <person name="Kuipers O.P."/>
            <person name="Wells-Bennik M.H."/>
        </authorList>
    </citation>
    <scope>NUCLEOTIDE SEQUENCE [LARGE SCALE GENOMIC DNA]</scope>
    <source>
        <strain evidence="11 12">B4121</strain>
    </source>
</reference>
<dbReference type="SUPFAM" id="SSF160240">
    <property type="entry name" value="Cation efflux protein cytoplasmic domain-like"/>
    <property type="match status" value="1"/>
</dbReference>
<keyword evidence="6" id="KW-0406">Ion transport</keyword>
<dbReference type="Gene3D" id="1.20.1510.10">
    <property type="entry name" value="Cation efflux protein transmembrane domain"/>
    <property type="match status" value="1"/>
</dbReference>
<dbReference type="InterPro" id="IPR036837">
    <property type="entry name" value="Cation_efflux_CTD_sf"/>
</dbReference>
<evidence type="ECO:0000313" key="11">
    <source>
        <dbReference type="EMBL" id="OLF98536.1"/>
    </source>
</evidence>
<dbReference type="InterPro" id="IPR058533">
    <property type="entry name" value="Cation_efflux_TM"/>
</dbReference>
<keyword evidence="4 8" id="KW-0812">Transmembrane</keyword>
<dbReference type="NCBIfam" id="TIGR01297">
    <property type="entry name" value="CDF"/>
    <property type="match status" value="1"/>
</dbReference>
<feature type="transmembrane region" description="Helical" evidence="8">
    <location>
        <begin position="122"/>
        <end position="146"/>
    </location>
</feature>
<keyword evidence="3" id="KW-0813">Transport</keyword>
<keyword evidence="7 8" id="KW-0472">Membrane</keyword>
<dbReference type="InterPro" id="IPR027470">
    <property type="entry name" value="Cation_efflux_CTD"/>
</dbReference>
<feature type="domain" description="Cation efflux protein transmembrane" evidence="9">
    <location>
        <begin position="24"/>
        <end position="216"/>
    </location>
</feature>
<protein>
    <submittedName>
        <fullName evidence="11">Cobalt-zinc-cadmium resistance protein CzcD</fullName>
    </submittedName>
</protein>
<proteinExistence type="inferred from homology"/>
<feature type="domain" description="Cation efflux protein cytoplasmic" evidence="10">
    <location>
        <begin position="220"/>
        <end position="293"/>
    </location>
</feature>
<evidence type="ECO:0000256" key="5">
    <source>
        <dbReference type="ARBA" id="ARBA00022989"/>
    </source>
</evidence>
<dbReference type="InterPro" id="IPR002524">
    <property type="entry name" value="Cation_efflux"/>
</dbReference>
<evidence type="ECO:0000256" key="4">
    <source>
        <dbReference type="ARBA" id="ARBA00022692"/>
    </source>
</evidence>
<evidence type="ECO:0000256" key="7">
    <source>
        <dbReference type="ARBA" id="ARBA00023136"/>
    </source>
</evidence>
<feature type="transmembrane region" description="Helical" evidence="8">
    <location>
        <begin position="23"/>
        <end position="44"/>
    </location>
</feature>
<comment type="caution">
    <text evidence="11">The sequence shown here is derived from an EMBL/GenBank/DDBJ whole genome shotgun (WGS) entry which is preliminary data.</text>
</comment>
<evidence type="ECO:0000256" key="2">
    <source>
        <dbReference type="ARBA" id="ARBA00008873"/>
    </source>
</evidence>
<feature type="transmembrane region" description="Helical" evidence="8">
    <location>
        <begin position="191"/>
        <end position="208"/>
    </location>
</feature>
<organism evidence="11 12">
    <name type="scientific">Bacillus paralicheniformis</name>
    <dbReference type="NCBI Taxonomy" id="1648923"/>
    <lineage>
        <taxon>Bacteria</taxon>
        <taxon>Bacillati</taxon>
        <taxon>Bacillota</taxon>
        <taxon>Bacilli</taxon>
        <taxon>Bacillales</taxon>
        <taxon>Bacillaceae</taxon>
        <taxon>Bacillus</taxon>
    </lineage>
</organism>
<gene>
    <name evidence="11" type="ORF">B4121_0063</name>
</gene>